<organism evidence="1">
    <name type="scientific">Harvfovirus sp</name>
    <dbReference type="NCBI Taxonomy" id="2487768"/>
    <lineage>
        <taxon>Viruses</taxon>
        <taxon>Varidnaviria</taxon>
        <taxon>Bamfordvirae</taxon>
        <taxon>Nucleocytoviricota</taxon>
        <taxon>Megaviricetes</taxon>
        <taxon>Imitervirales</taxon>
        <taxon>Mimiviridae</taxon>
        <taxon>Klosneuvirinae</taxon>
    </lineage>
</organism>
<protein>
    <submittedName>
        <fullName evidence="1">Uncharacterized protein</fullName>
    </submittedName>
</protein>
<evidence type="ECO:0000313" key="1">
    <source>
        <dbReference type="EMBL" id="AYV80488.1"/>
    </source>
</evidence>
<name>A0A3G4ZZY9_9VIRU</name>
<gene>
    <name evidence="1" type="ORF">Harvfovirus2_18</name>
</gene>
<reference evidence="1" key="1">
    <citation type="submission" date="2018-10" db="EMBL/GenBank/DDBJ databases">
        <title>Hidden diversity of soil giant viruses.</title>
        <authorList>
            <person name="Schulz F."/>
            <person name="Alteio L."/>
            <person name="Goudeau D."/>
            <person name="Ryan E.M."/>
            <person name="Malmstrom R.R."/>
            <person name="Blanchard J."/>
            <person name="Woyke T."/>
        </authorList>
    </citation>
    <scope>NUCLEOTIDE SEQUENCE</scope>
    <source>
        <strain evidence="1">HAV1</strain>
    </source>
</reference>
<accession>A0A3G4ZZY9</accession>
<dbReference type="EMBL" id="MK072244">
    <property type="protein sequence ID" value="AYV80488.1"/>
    <property type="molecule type" value="Genomic_DNA"/>
</dbReference>
<sequence>MTALHCGWKFLFDDEKIIMSLKEYIGDVALNKNVYVAVKYKQDCMQSWYDQRLNKISKGYVTSLFVKTGKKPVVVGIIMVDARRDYVIMANSTAMSPIDAKRQANTGLLGKEIKLSPDKKIPVDCVPYIVYEKT</sequence>
<proteinExistence type="predicted"/>